<dbReference type="InterPro" id="IPR001254">
    <property type="entry name" value="Trypsin_dom"/>
</dbReference>
<reference evidence="8" key="1">
    <citation type="submission" date="2021-01" db="EMBL/GenBank/DDBJ databases">
        <authorList>
            <person name="Zahm M."/>
            <person name="Roques C."/>
            <person name="Cabau C."/>
            <person name="Klopp C."/>
            <person name="Donnadieu C."/>
            <person name="Jouanno E."/>
            <person name="Lampietro C."/>
            <person name="Louis A."/>
            <person name="Herpin A."/>
            <person name="Echchiki A."/>
            <person name="Berthelot C."/>
            <person name="Parey E."/>
            <person name="Roest-Crollius H."/>
            <person name="Braasch I."/>
            <person name="Postlethwait J."/>
            <person name="Bobe J."/>
            <person name="Montfort J."/>
            <person name="Bouchez O."/>
            <person name="Begum T."/>
            <person name="Mejri S."/>
            <person name="Adams A."/>
            <person name="Chen W.-J."/>
            <person name="Guiguen Y."/>
        </authorList>
    </citation>
    <scope>NUCLEOTIDE SEQUENCE</scope>
    <source>
        <strain evidence="8">YG-15Mar2019-1</strain>
        <tissue evidence="8">Brain</tissue>
    </source>
</reference>
<organism evidence="8 9">
    <name type="scientific">Megalops atlanticus</name>
    <name type="common">Tarpon</name>
    <name type="synonym">Clupea gigantea</name>
    <dbReference type="NCBI Taxonomy" id="7932"/>
    <lineage>
        <taxon>Eukaryota</taxon>
        <taxon>Metazoa</taxon>
        <taxon>Chordata</taxon>
        <taxon>Craniata</taxon>
        <taxon>Vertebrata</taxon>
        <taxon>Euteleostomi</taxon>
        <taxon>Actinopterygii</taxon>
        <taxon>Neopterygii</taxon>
        <taxon>Teleostei</taxon>
        <taxon>Elopiformes</taxon>
        <taxon>Megalopidae</taxon>
        <taxon>Megalops</taxon>
    </lineage>
</organism>
<dbReference type="GO" id="GO:0006508">
    <property type="term" value="P:proteolysis"/>
    <property type="evidence" value="ECO:0007669"/>
    <property type="project" value="UniProtKB-KW"/>
</dbReference>
<evidence type="ECO:0000313" key="8">
    <source>
        <dbReference type="EMBL" id="KAG7483951.1"/>
    </source>
</evidence>
<dbReference type="PROSITE" id="PS00135">
    <property type="entry name" value="TRYPSIN_SER"/>
    <property type="match status" value="1"/>
</dbReference>
<keyword evidence="1 6" id="KW-0645">Protease</keyword>
<evidence type="ECO:0000256" key="6">
    <source>
        <dbReference type="RuleBase" id="RU363034"/>
    </source>
</evidence>
<evidence type="ECO:0000256" key="1">
    <source>
        <dbReference type="ARBA" id="ARBA00022670"/>
    </source>
</evidence>
<name>A0A9D3TIG3_MEGAT</name>
<dbReference type="InterPro" id="IPR043504">
    <property type="entry name" value="Peptidase_S1_PA_chymotrypsin"/>
</dbReference>
<gene>
    <name evidence="8" type="ORF">MATL_G00043760</name>
</gene>
<evidence type="ECO:0000256" key="5">
    <source>
        <dbReference type="ARBA" id="ARBA00023180"/>
    </source>
</evidence>
<dbReference type="InterPro" id="IPR001314">
    <property type="entry name" value="Peptidase_S1A"/>
</dbReference>
<dbReference type="FunFam" id="2.40.10.10:FF:000003">
    <property type="entry name" value="Transmembrane serine protease 3"/>
    <property type="match status" value="1"/>
</dbReference>
<dbReference type="CDD" id="cd00190">
    <property type="entry name" value="Tryp_SPc"/>
    <property type="match status" value="1"/>
</dbReference>
<sequence>MAHFTPKCMKITDFIILIAIAILLEVRYCTGVVAHVLNNLKNQPSETEDACPSSCPADKYDTQLAFRHPSRSVQRTCSLENTNCGQQRATPRIIGGSIAQLGQWPWQVSLHFNGSHACGGSLVAPDFVVTAAHCFPKESSSSLVPSNWRVYGGVVSQNRLNTPYLVQKIIINEFYDPDTNDFDIALLKLKQPVEFSNNVGPVCLPTFDQTFSPGTTCWTSGFGRTEKGTASLCLLEVAVEIIDTGICNGSAVHNGSLTQNMKCAGDLNGGKDSCLGDSGGPLVCEADNRWYLVGVTSWGVGCGRRNRPGVYSNVNRLLPWIYSKIQQERLWRASPDDTFCQCPL</sequence>
<evidence type="ECO:0000256" key="4">
    <source>
        <dbReference type="ARBA" id="ARBA00023157"/>
    </source>
</evidence>
<dbReference type="GO" id="GO:0004252">
    <property type="term" value="F:serine-type endopeptidase activity"/>
    <property type="evidence" value="ECO:0007669"/>
    <property type="project" value="InterPro"/>
</dbReference>
<dbReference type="Proteomes" id="UP001046870">
    <property type="component" value="Chromosome 3"/>
</dbReference>
<dbReference type="AlphaFoldDB" id="A0A9D3TIG3"/>
<keyword evidence="4" id="KW-1015">Disulfide bond</keyword>
<dbReference type="PANTHER" id="PTHR24252:SF27">
    <property type="entry name" value="TRANSMEMBRANE PROTEASE SERINE 3-LIKE"/>
    <property type="match status" value="1"/>
</dbReference>
<evidence type="ECO:0000256" key="3">
    <source>
        <dbReference type="ARBA" id="ARBA00022825"/>
    </source>
</evidence>
<evidence type="ECO:0000256" key="2">
    <source>
        <dbReference type="ARBA" id="ARBA00022801"/>
    </source>
</evidence>
<dbReference type="SMART" id="SM00020">
    <property type="entry name" value="Tryp_SPc"/>
    <property type="match status" value="1"/>
</dbReference>
<dbReference type="PROSITE" id="PS00134">
    <property type="entry name" value="TRYPSIN_HIS"/>
    <property type="match status" value="1"/>
</dbReference>
<evidence type="ECO:0000259" key="7">
    <source>
        <dbReference type="PROSITE" id="PS50240"/>
    </source>
</evidence>
<keyword evidence="3 6" id="KW-0720">Serine protease</keyword>
<evidence type="ECO:0000313" key="9">
    <source>
        <dbReference type="Proteomes" id="UP001046870"/>
    </source>
</evidence>
<dbReference type="InterPro" id="IPR009003">
    <property type="entry name" value="Peptidase_S1_PA"/>
</dbReference>
<dbReference type="SUPFAM" id="SSF50494">
    <property type="entry name" value="Trypsin-like serine proteases"/>
    <property type="match status" value="1"/>
</dbReference>
<keyword evidence="5" id="KW-0325">Glycoprotein</keyword>
<comment type="caution">
    <text evidence="8">The sequence shown here is derived from an EMBL/GenBank/DDBJ whole genome shotgun (WGS) entry which is preliminary data.</text>
</comment>
<feature type="domain" description="Peptidase S1" evidence="7">
    <location>
        <begin position="93"/>
        <end position="326"/>
    </location>
</feature>
<dbReference type="InterPro" id="IPR018114">
    <property type="entry name" value="TRYPSIN_HIS"/>
</dbReference>
<dbReference type="PROSITE" id="PS50240">
    <property type="entry name" value="TRYPSIN_DOM"/>
    <property type="match status" value="1"/>
</dbReference>
<keyword evidence="9" id="KW-1185">Reference proteome</keyword>
<dbReference type="OrthoDB" id="6380398at2759"/>
<proteinExistence type="predicted"/>
<dbReference type="InterPro" id="IPR033116">
    <property type="entry name" value="TRYPSIN_SER"/>
</dbReference>
<dbReference type="EMBL" id="JAFDVH010000003">
    <property type="protein sequence ID" value="KAG7483951.1"/>
    <property type="molecule type" value="Genomic_DNA"/>
</dbReference>
<dbReference type="Pfam" id="PF00089">
    <property type="entry name" value="Trypsin"/>
    <property type="match status" value="1"/>
</dbReference>
<keyword evidence="2 6" id="KW-0378">Hydrolase</keyword>
<dbReference type="Gene3D" id="2.40.10.10">
    <property type="entry name" value="Trypsin-like serine proteases"/>
    <property type="match status" value="1"/>
</dbReference>
<dbReference type="PRINTS" id="PR00722">
    <property type="entry name" value="CHYMOTRYPSIN"/>
</dbReference>
<accession>A0A9D3TIG3</accession>
<dbReference type="PANTHER" id="PTHR24252">
    <property type="entry name" value="ACROSIN-RELATED"/>
    <property type="match status" value="1"/>
</dbReference>
<protein>
    <recommendedName>
        <fullName evidence="7">Peptidase S1 domain-containing protein</fullName>
    </recommendedName>
</protein>